<dbReference type="EMBL" id="FNRK01000004">
    <property type="protein sequence ID" value="SEA15464.1"/>
    <property type="molecule type" value="Genomic_DNA"/>
</dbReference>
<dbReference type="RefSeq" id="WP_090305248.1">
    <property type="nucleotide sequence ID" value="NZ_FNRK01000004.1"/>
</dbReference>
<accession>A0A1H3YWP8</accession>
<proteinExistence type="predicted"/>
<dbReference type="AlphaFoldDB" id="A0A1H3YWP8"/>
<dbReference type="Proteomes" id="UP000199394">
    <property type="component" value="Unassembled WGS sequence"/>
</dbReference>
<gene>
    <name evidence="1" type="ORF">SAMN04515656_104130</name>
</gene>
<dbReference type="STRING" id="81409.SAMN04515656_104130"/>
<evidence type="ECO:0000313" key="2">
    <source>
        <dbReference type="Proteomes" id="UP000199394"/>
    </source>
</evidence>
<sequence length="72" mass="7955">MDAVKFVKTAVRACRMYHYRGLGCDGSCPLICFLGGDQGCALEGPIGQNPEGYVERVEEWGKEHPEVAHEQD</sequence>
<reference evidence="1 2" key="1">
    <citation type="submission" date="2016-10" db="EMBL/GenBank/DDBJ databases">
        <authorList>
            <person name="de Groot N.N."/>
        </authorList>
    </citation>
    <scope>NUCLEOTIDE SEQUENCE [LARGE SCALE GENOMIC DNA]</scope>
    <source>
        <strain evidence="1 2">SR12</strain>
    </source>
</reference>
<evidence type="ECO:0000313" key="1">
    <source>
        <dbReference type="EMBL" id="SEA15464.1"/>
    </source>
</evidence>
<name>A0A1H3YWP8_9FIRM</name>
<organism evidence="1 2">
    <name type="scientific">Eubacterium aggregans</name>
    <dbReference type="NCBI Taxonomy" id="81409"/>
    <lineage>
        <taxon>Bacteria</taxon>
        <taxon>Bacillati</taxon>
        <taxon>Bacillota</taxon>
        <taxon>Clostridia</taxon>
        <taxon>Eubacteriales</taxon>
        <taxon>Eubacteriaceae</taxon>
        <taxon>Eubacterium</taxon>
    </lineage>
</organism>
<protein>
    <submittedName>
        <fullName evidence="1">Uncharacterized protein</fullName>
    </submittedName>
</protein>
<keyword evidence="2" id="KW-1185">Reference proteome</keyword>